<dbReference type="KEGG" id="pman:OU5_5898"/>
<accession>A0A024EJI7</accession>
<dbReference type="HOGENOM" id="CLU_027938_8_1_6"/>
<organism evidence="5 6">
    <name type="scientific">Pseudomonas mandelii JR-1</name>
    <dbReference type="NCBI Taxonomy" id="1147786"/>
    <lineage>
        <taxon>Bacteria</taxon>
        <taxon>Pseudomonadati</taxon>
        <taxon>Pseudomonadota</taxon>
        <taxon>Gammaproteobacteria</taxon>
        <taxon>Pseudomonadales</taxon>
        <taxon>Pseudomonadaceae</taxon>
        <taxon>Pseudomonas</taxon>
    </lineage>
</organism>
<keyword evidence="2 5" id="KW-0808">Transferase</keyword>
<dbReference type="Proteomes" id="UP000026913">
    <property type="component" value="Chromosome"/>
</dbReference>
<evidence type="ECO:0000256" key="2">
    <source>
        <dbReference type="ARBA" id="ARBA00022679"/>
    </source>
</evidence>
<reference evidence="5 6" key="1">
    <citation type="journal article" date="2012" name="J. Bacteriol.">
        <title>Genome sequence of cold-adapted Pseudomonas mandelii strain JR-1.</title>
        <authorList>
            <person name="Jang S.H."/>
            <person name="Kim J."/>
            <person name="Kim J."/>
            <person name="Hong S."/>
            <person name="Lee C."/>
        </authorList>
    </citation>
    <scope>NUCLEOTIDE SEQUENCE [LARGE SCALE GENOMIC DNA]</scope>
    <source>
        <strain evidence="5 6">JR-1</strain>
    </source>
</reference>
<dbReference type="OrthoDB" id="9808424at2"/>
<dbReference type="PANTHER" id="PTHR10434">
    <property type="entry name" value="1-ACYL-SN-GLYCEROL-3-PHOSPHATE ACYLTRANSFERASE"/>
    <property type="match status" value="1"/>
</dbReference>
<dbReference type="RefSeq" id="WP_010455509.1">
    <property type="nucleotide sequence ID" value="NZ_CP005960.1"/>
</dbReference>
<dbReference type="EMBL" id="CP005960">
    <property type="protein sequence ID" value="AHZ72977.1"/>
    <property type="molecule type" value="Genomic_DNA"/>
</dbReference>
<evidence type="ECO:0000256" key="1">
    <source>
        <dbReference type="ARBA" id="ARBA00005189"/>
    </source>
</evidence>
<comment type="pathway">
    <text evidence="1">Lipid metabolism.</text>
</comment>
<sequence>MWISNALISVLRFLIGVTARWESPPDLTRQRIYFANHSSHMDTLAIIAALPPEARVNVKPVAAADYWGKNKFLSYISQKGLNAVLIERNPAPGVNVLEPIFDVVRAGHSIIIFPEGTRGSQALPGPFKSGLYRLAETFPEVDLVPIYLENLHRSMPKGKHVPLPIICTIRIGDPLPRISGEEKQVFLDRAREAIVRLSE</sequence>
<evidence type="ECO:0000313" key="5">
    <source>
        <dbReference type="EMBL" id="AHZ72977.1"/>
    </source>
</evidence>
<dbReference type="PANTHER" id="PTHR10434:SF11">
    <property type="entry name" value="1-ACYL-SN-GLYCEROL-3-PHOSPHATE ACYLTRANSFERASE"/>
    <property type="match status" value="1"/>
</dbReference>
<name>A0A024EJI7_9PSED</name>
<dbReference type="CDD" id="cd07989">
    <property type="entry name" value="LPLAT_AGPAT-like"/>
    <property type="match status" value="1"/>
</dbReference>
<keyword evidence="3 5" id="KW-0012">Acyltransferase</keyword>
<dbReference type="GO" id="GO:0003841">
    <property type="term" value="F:1-acylglycerol-3-phosphate O-acyltransferase activity"/>
    <property type="evidence" value="ECO:0007669"/>
    <property type="project" value="TreeGrafter"/>
</dbReference>
<dbReference type="GO" id="GO:0006654">
    <property type="term" value="P:phosphatidic acid biosynthetic process"/>
    <property type="evidence" value="ECO:0007669"/>
    <property type="project" value="TreeGrafter"/>
</dbReference>
<evidence type="ECO:0000313" key="6">
    <source>
        <dbReference type="Proteomes" id="UP000026913"/>
    </source>
</evidence>
<evidence type="ECO:0000256" key="3">
    <source>
        <dbReference type="ARBA" id="ARBA00023315"/>
    </source>
</evidence>
<dbReference type="Pfam" id="PF01553">
    <property type="entry name" value="Acyltransferase"/>
    <property type="match status" value="1"/>
</dbReference>
<dbReference type="SMART" id="SM00563">
    <property type="entry name" value="PlsC"/>
    <property type="match status" value="1"/>
</dbReference>
<dbReference type="AlphaFoldDB" id="A0A024EJI7"/>
<evidence type="ECO:0000259" key="4">
    <source>
        <dbReference type="SMART" id="SM00563"/>
    </source>
</evidence>
<gene>
    <name evidence="5" type="ORF">OU5_5898</name>
</gene>
<dbReference type="InterPro" id="IPR002123">
    <property type="entry name" value="Plipid/glycerol_acylTrfase"/>
</dbReference>
<feature type="domain" description="Phospholipid/glycerol acyltransferase" evidence="4">
    <location>
        <begin position="31"/>
        <end position="151"/>
    </location>
</feature>
<protein>
    <submittedName>
        <fullName evidence="5">Putative phospholipid/glycerol acyltransferase</fullName>
    </submittedName>
</protein>
<proteinExistence type="predicted"/>
<dbReference type="SUPFAM" id="SSF69593">
    <property type="entry name" value="Glycerol-3-phosphate (1)-acyltransferase"/>
    <property type="match status" value="1"/>
</dbReference>